<evidence type="ECO:0000313" key="2">
    <source>
        <dbReference type="Proteomes" id="UP000655868"/>
    </source>
</evidence>
<dbReference type="AlphaFoldDB" id="A0A934NQX4"/>
<comment type="caution">
    <text evidence="1">The sequence shown here is derived from an EMBL/GenBank/DDBJ whole genome shotgun (WGS) entry which is preliminary data.</text>
</comment>
<protein>
    <submittedName>
        <fullName evidence="1">Uncharacterized protein</fullName>
    </submittedName>
</protein>
<name>A0A934NQX4_9NOCA</name>
<dbReference type="RefSeq" id="WP_199704416.1">
    <property type="nucleotide sequence ID" value="NZ_JAEMNV010000003.1"/>
</dbReference>
<dbReference type="Proteomes" id="UP000655868">
    <property type="component" value="Unassembled WGS sequence"/>
</dbReference>
<proteinExistence type="predicted"/>
<evidence type="ECO:0000313" key="1">
    <source>
        <dbReference type="EMBL" id="MBJ8339698.1"/>
    </source>
</evidence>
<sequence length="145" mass="16622">MSQPATETSDNRISGRFGWLRTASTPVLRFNFETAARALRLLDEAAVRHLEPGTSFRLTFNDVSIRLDELAAAVLDDGDARSRADELRRGNAAIRVEFERERAHLAERRAAEARARMRQYHRYQASCRVAFRNQLSTNPFESREI</sequence>
<organism evidence="1 2">
    <name type="scientific">Antrihabitans stalagmiti</name>
    <dbReference type="NCBI Taxonomy" id="2799499"/>
    <lineage>
        <taxon>Bacteria</taxon>
        <taxon>Bacillati</taxon>
        <taxon>Actinomycetota</taxon>
        <taxon>Actinomycetes</taxon>
        <taxon>Mycobacteriales</taxon>
        <taxon>Nocardiaceae</taxon>
        <taxon>Antrihabitans</taxon>
    </lineage>
</organism>
<gene>
    <name evidence="1" type="ORF">JGU71_12450</name>
</gene>
<dbReference type="EMBL" id="JAEMNV010000003">
    <property type="protein sequence ID" value="MBJ8339698.1"/>
    <property type="molecule type" value="Genomic_DNA"/>
</dbReference>
<reference evidence="1" key="1">
    <citation type="submission" date="2020-12" db="EMBL/GenBank/DDBJ databases">
        <title>Antrihabitans popcorni sp. nov. and Antrihabitans auranticaus sp. nov., isolated from a larva cave.</title>
        <authorList>
            <person name="Lee S.D."/>
            <person name="Kim I.S."/>
        </authorList>
    </citation>
    <scope>NUCLEOTIDE SEQUENCE</scope>
    <source>
        <strain evidence="1">YC3-6</strain>
    </source>
</reference>
<accession>A0A934NQX4</accession>
<keyword evidence="2" id="KW-1185">Reference proteome</keyword>